<gene>
    <name evidence="1" type="ORF">CU669_15050</name>
</gene>
<protein>
    <submittedName>
        <fullName evidence="1">Uncharacterized protein</fullName>
    </submittedName>
</protein>
<dbReference type="RefSeq" id="WP_112146150.1">
    <property type="nucleotide sequence ID" value="NZ_PGTO01000013.1"/>
</dbReference>
<dbReference type="EMBL" id="PGTO01000013">
    <property type="protein sequence ID" value="RAU21072.1"/>
    <property type="molecule type" value="Genomic_DNA"/>
</dbReference>
<reference evidence="1 2" key="1">
    <citation type="submission" date="2017-11" db="EMBL/GenBank/DDBJ databases">
        <title>Draft genome sequence of magnetotactic bacterium Magnetospirillum kuznetsovii LBB-42.</title>
        <authorList>
            <person name="Grouzdev D.S."/>
            <person name="Rysina M.S."/>
            <person name="Baslerov R.V."/>
            <person name="Koziaeva V."/>
        </authorList>
    </citation>
    <scope>NUCLEOTIDE SEQUENCE [LARGE SCALE GENOMIC DNA]</scope>
    <source>
        <strain evidence="1 2">LBB-42</strain>
    </source>
</reference>
<sequence length="108" mass="11912">MADLTDVIRDLTSIDGFSLDSSGNIVDWPLGSAQPSQSQIDAHIPVWEEKRSKMLARQKTLLKIAALEDSITDRRWREAGPDDAGGTSEGRAWLKDISDQIATFRSAL</sequence>
<name>A0A364NVI8_9PROT</name>
<proteinExistence type="predicted"/>
<comment type="caution">
    <text evidence="1">The sequence shown here is derived from an EMBL/GenBank/DDBJ whole genome shotgun (WGS) entry which is preliminary data.</text>
</comment>
<evidence type="ECO:0000313" key="1">
    <source>
        <dbReference type="EMBL" id="RAU21072.1"/>
    </source>
</evidence>
<evidence type="ECO:0000313" key="2">
    <source>
        <dbReference type="Proteomes" id="UP000251075"/>
    </source>
</evidence>
<keyword evidence="2" id="KW-1185">Reference proteome</keyword>
<dbReference type="AlphaFoldDB" id="A0A364NVI8"/>
<dbReference type="Proteomes" id="UP000251075">
    <property type="component" value="Unassembled WGS sequence"/>
</dbReference>
<organism evidence="1 2">
    <name type="scientific">Paramagnetospirillum kuznetsovii</name>
    <dbReference type="NCBI Taxonomy" id="2053833"/>
    <lineage>
        <taxon>Bacteria</taxon>
        <taxon>Pseudomonadati</taxon>
        <taxon>Pseudomonadota</taxon>
        <taxon>Alphaproteobacteria</taxon>
        <taxon>Rhodospirillales</taxon>
        <taxon>Magnetospirillaceae</taxon>
        <taxon>Paramagnetospirillum</taxon>
    </lineage>
</organism>
<accession>A0A364NVI8</accession>